<keyword evidence="3" id="KW-1185">Reference proteome</keyword>
<keyword evidence="1" id="KW-1133">Transmembrane helix</keyword>
<reference evidence="2 3" key="1">
    <citation type="submission" date="2024-04" db="EMBL/GenBank/DDBJ databases">
        <title>Tritrichomonas musculus Genome.</title>
        <authorList>
            <person name="Alves-Ferreira E."/>
            <person name="Grigg M."/>
            <person name="Lorenzi H."/>
            <person name="Galac M."/>
        </authorList>
    </citation>
    <scope>NUCLEOTIDE SEQUENCE [LARGE SCALE GENOMIC DNA]</scope>
    <source>
        <strain evidence="2 3">EAF2021</strain>
    </source>
</reference>
<evidence type="ECO:0000313" key="3">
    <source>
        <dbReference type="Proteomes" id="UP001470230"/>
    </source>
</evidence>
<dbReference type="Proteomes" id="UP001470230">
    <property type="component" value="Unassembled WGS sequence"/>
</dbReference>
<feature type="transmembrane region" description="Helical" evidence="1">
    <location>
        <begin position="225"/>
        <end position="253"/>
    </location>
</feature>
<evidence type="ECO:0000313" key="2">
    <source>
        <dbReference type="EMBL" id="KAK8894616.1"/>
    </source>
</evidence>
<evidence type="ECO:0008006" key="4">
    <source>
        <dbReference type="Google" id="ProtNLM"/>
    </source>
</evidence>
<name>A0ABR2KV06_9EUKA</name>
<keyword evidence="1" id="KW-0472">Membrane</keyword>
<protein>
    <recommendedName>
        <fullName evidence="4">GRAM domain-containing protein</fullName>
    </recommendedName>
</protein>
<feature type="transmembrane region" description="Helical" evidence="1">
    <location>
        <begin position="319"/>
        <end position="337"/>
    </location>
</feature>
<comment type="caution">
    <text evidence="2">The sequence shown here is derived from an EMBL/GenBank/DDBJ whole genome shotgun (WGS) entry which is preliminary data.</text>
</comment>
<evidence type="ECO:0000256" key="1">
    <source>
        <dbReference type="SAM" id="Phobius"/>
    </source>
</evidence>
<keyword evidence="1" id="KW-0812">Transmembrane</keyword>
<sequence>MSSGIPQEVWNRWLQSDFDPLRQAVLVFGGSLKKEIALEYFNDVSLLYQEGEGTNTLKGVFYLTTKRLVFLPKNQIPHPSMVEATYNVLTGLSGVRSDLTITVTDTTGSVANFQFPTTKSLYQCFNLLRALAEASRKDENKFRKIIINLVKQTERDETPFSSIEVDLPECHQTLEVPEASSFDDHATPVPEDTKIDRMTTSLAPLKSFFDYCNHLNFDIHIKLRILFFMSLASFCMKFIPFLPLVCLLIAATITFNGWDYLLNGENNQEQKFASDNQGVIQIQNFFEDWFGWQNPKKSQRLLYTCVSIFISWAIMPRQLFVILCSVCYAVFIIVPVYNSNVLSKIVTGFWFCT</sequence>
<organism evidence="2 3">
    <name type="scientific">Tritrichomonas musculus</name>
    <dbReference type="NCBI Taxonomy" id="1915356"/>
    <lineage>
        <taxon>Eukaryota</taxon>
        <taxon>Metamonada</taxon>
        <taxon>Parabasalia</taxon>
        <taxon>Tritrichomonadida</taxon>
        <taxon>Tritrichomonadidae</taxon>
        <taxon>Tritrichomonas</taxon>
    </lineage>
</organism>
<proteinExistence type="predicted"/>
<accession>A0ABR2KV06</accession>
<gene>
    <name evidence="2" type="ORF">M9Y10_023053</name>
</gene>
<dbReference type="EMBL" id="JAPFFF010000003">
    <property type="protein sequence ID" value="KAK8894616.1"/>
    <property type="molecule type" value="Genomic_DNA"/>
</dbReference>